<dbReference type="Pfam" id="PF11127">
    <property type="entry name" value="YgaP-like_TM"/>
    <property type="match status" value="1"/>
</dbReference>
<feature type="transmembrane region" description="Helical" evidence="1">
    <location>
        <begin position="35"/>
        <end position="57"/>
    </location>
</feature>
<name>A0A5C7GHL9_9FLAO</name>
<sequence length="70" mass="7628">MKKNMGTTDKVVRIIIAIIIGVLYLNGTISDTLGIVLLILAGVFVLTSLVSFCPLYAPFKISTCKLKEKK</sequence>
<protein>
    <submittedName>
        <fullName evidence="3">DUF2892 domain-containing protein</fullName>
    </submittedName>
</protein>
<dbReference type="InterPro" id="IPR021309">
    <property type="entry name" value="YgaP-like_TM"/>
</dbReference>
<keyword evidence="4" id="KW-1185">Reference proteome</keyword>
<comment type="caution">
    <text evidence="3">The sequence shown here is derived from an EMBL/GenBank/DDBJ whole genome shotgun (WGS) entry which is preliminary data.</text>
</comment>
<dbReference type="RefSeq" id="WP_147768663.1">
    <property type="nucleotide sequence ID" value="NZ_CANNCE010000002.1"/>
</dbReference>
<proteinExistence type="predicted"/>
<organism evidence="3 4">
    <name type="scientific">Seonamhaeicola maritimus</name>
    <dbReference type="NCBI Taxonomy" id="2591822"/>
    <lineage>
        <taxon>Bacteria</taxon>
        <taxon>Pseudomonadati</taxon>
        <taxon>Bacteroidota</taxon>
        <taxon>Flavobacteriia</taxon>
        <taxon>Flavobacteriales</taxon>
        <taxon>Flavobacteriaceae</taxon>
    </lineage>
</organism>
<feature type="transmembrane region" description="Helical" evidence="1">
    <location>
        <begin position="12"/>
        <end position="29"/>
    </location>
</feature>
<evidence type="ECO:0000313" key="3">
    <source>
        <dbReference type="EMBL" id="TXG37280.1"/>
    </source>
</evidence>
<dbReference type="EMBL" id="VRKQ01000010">
    <property type="protein sequence ID" value="TXG37280.1"/>
    <property type="molecule type" value="Genomic_DNA"/>
</dbReference>
<evidence type="ECO:0000256" key="1">
    <source>
        <dbReference type="SAM" id="Phobius"/>
    </source>
</evidence>
<dbReference type="OrthoDB" id="9804804at2"/>
<dbReference type="Proteomes" id="UP000321080">
    <property type="component" value="Unassembled WGS sequence"/>
</dbReference>
<evidence type="ECO:0000259" key="2">
    <source>
        <dbReference type="Pfam" id="PF11127"/>
    </source>
</evidence>
<reference evidence="3 4" key="1">
    <citation type="submission" date="2019-08" db="EMBL/GenBank/DDBJ databases">
        <title>Seonamhaeicola sediminis sp. nov., isolated from marine sediment.</title>
        <authorList>
            <person name="Cao W.R."/>
        </authorList>
    </citation>
    <scope>NUCLEOTIDE SEQUENCE [LARGE SCALE GENOMIC DNA]</scope>
    <source>
        <strain evidence="3 4">1505</strain>
    </source>
</reference>
<evidence type="ECO:0000313" key="4">
    <source>
        <dbReference type="Proteomes" id="UP000321080"/>
    </source>
</evidence>
<gene>
    <name evidence="3" type="ORF">FUA22_12010</name>
</gene>
<keyword evidence="1" id="KW-1133">Transmembrane helix</keyword>
<keyword evidence="1" id="KW-0812">Transmembrane</keyword>
<accession>A0A5C7GHL9</accession>
<feature type="domain" description="Inner membrane protein YgaP-like transmembrane" evidence="2">
    <location>
        <begin position="1"/>
        <end position="66"/>
    </location>
</feature>
<dbReference type="AlphaFoldDB" id="A0A5C7GHL9"/>
<keyword evidence="1" id="KW-0472">Membrane</keyword>